<accession>A0ABQ3HVD6</accession>
<feature type="domain" description="TonB-dependent receptor plug" evidence="4">
    <location>
        <begin position="96"/>
        <end position="168"/>
    </location>
</feature>
<dbReference type="Pfam" id="PF07715">
    <property type="entry name" value="Plug"/>
    <property type="match status" value="1"/>
</dbReference>
<evidence type="ECO:0000313" key="6">
    <source>
        <dbReference type="Proteomes" id="UP000620550"/>
    </source>
</evidence>
<dbReference type="EMBL" id="BNAF01000003">
    <property type="protein sequence ID" value="GHE28813.1"/>
    <property type="molecule type" value="Genomic_DNA"/>
</dbReference>
<keyword evidence="6" id="KW-1185">Reference proteome</keyword>
<organism evidence="5 6">
    <name type="scientific">Sphingobacterium griseoflavum</name>
    <dbReference type="NCBI Taxonomy" id="1474952"/>
    <lineage>
        <taxon>Bacteria</taxon>
        <taxon>Pseudomonadati</taxon>
        <taxon>Bacteroidota</taxon>
        <taxon>Sphingobacteriia</taxon>
        <taxon>Sphingobacteriales</taxon>
        <taxon>Sphingobacteriaceae</taxon>
        <taxon>Sphingobacterium</taxon>
    </lineage>
</organism>
<protein>
    <recommendedName>
        <fullName evidence="4">TonB-dependent receptor plug domain-containing protein</fullName>
    </recommendedName>
</protein>
<sequence>MSTLTDSAGYFSLTGMSSATEVEVLFSLLGYQSKQAMLRRGSKESHVLLGESQTLQTVEVWRSMKDLTSINLGKLDIYTNPIAGADALNALQIYAYSSNVDETANPSFRGSEADRSRVFINSVPINSPVRNSQINGVGNFSIFNTELIQSMDVFPGNPPLIYGNTGAGLIDIKTSESVKNSTQLSLSIASVGALINRNLSQDAFTQVYANHQFDGPLLKLNSKGLGFLQSFRTTDVGWNSNWKVSDADRLNFYAYYIDEYAELTSTINFSNGLNQSGKRRGFFIMNYQKSLSDKLNLALNSSYDMGKSRIDFLQIDVSSTSSTLFNSLLLNYQKEGLNVTTGLEYNLQQSSMQGVGPTFYYSNHDSSQTQVVQGDFGLHILESFLHGTYSSNRMTYSLGLRKNVPLQHDANGIKGSDNYFSFQSYIKWKINTIQNLVLSAGRYHNYTEPNVMYQRQALNQTDQLALDYVLKQKSTSFNASLYAKREQGMSNTSYEFLESMASQREIFGLELSVQQNFWKYFRLLSSFSLMDASFDIEGVRYSTSNNIPYFFKNALTFSRNRFNISLTALNRPGTRYTRVINGNYIPEARAYEPIYEQQLNGSQLGAYHRLDLNISKLIPIKNNLLTLYFNVNNLLGAKNQRNLIYTPDFSGSSFEHFNGNVIFFGASMTLY</sequence>
<dbReference type="InterPro" id="IPR012910">
    <property type="entry name" value="Plug_dom"/>
</dbReference>
<keyword evidence="2" id="KW-0472">Membrane</keyword>
<reference evidence="6" key="1">
    <citation type="journal article" date="2019" name="Int. J. Syst. Evol. Microbiol.">
        <title>The Global Catalogue of Microorganisms (GCM) 10K type strain sequencing project: providing services to taxonomists for standard genome sequencing and annotation.</title>
        <authorList>
            <consortium name="The Broad Institute Genomics Platform"/>
            <consortium name="The Broad Institute Genome Sequencing Center for Infectious Disease"/>
            <person name="Wu L."/>
            <person name="Ma J."/>
        </authorList>
    </citation>
    <scope>NUCLEOTIDE SEQUENCE [LARGE SCALE GENOMIC DNA]</scope>
    <source>
        <strain evidence="6">CGMCC 1.12966</strain>
    </source>
</reference>
<evidence type="ECO:0000313" key="5">
    <source>
        <dbReference type="EMBL" id="GHE28813.1"/>
    </source>
</evidence>
<comment type="caution">
    <text evidence="5">The sequence shown here is derived from an EMBL/GenBank/DDBJ whole genome shotgun (WGS) entry which is preliminary data.</text>
</comment>
<dbReference type="Gene3D" id="2.170.130.10">
    <property type="entry name" value="TonB-dependent receptor, plug domain"/>
    <property type="match status" value="1"/>
</dbReference>
<evidence type="ECO:0000256" key="3">
    <source>
        <dbReference type="ARBA" id="ARBA00023237"/>
    </source>
</evidence>
<name>A0ABQ3HVD6_9SPHI</name>
<dbReference type="SUPFAM" id="SSF56935">
    <property type="entry name" value="Porins"/>
    <property type="match status" value="1"/>
</dbReference>
<proteinExistence type="predicted"/>
<dbReference type="Proteomes" id="UP000620550">
    <property type="component" value="Unassembled WGS sequence"/>
</dbReference>
<evidence type="ECO:0000259" key="4">
    <source>
        <dbReference type="Pfam" id="PF07715"/>
    </source>
</evidence>
<comment type="subcellular location">
    <subcellularLocation>
        <location evidence="1">Cell outer membrane</location>
    </subcellularLocation>
</comment>
<keyword evidence="3" id="KW-0998">Cell outer membrane</keyword>
<gene>
    <name evidence="5" type="ORF">GCM10017764_09230</name>
</gene>
<evidence type="ECO:0000256" key="1">
    <source>
        <dbReference type="ARBA" id="ARBA00004442"/>
    </source>
</evidence>
<dbReference type="InterPro" id="IPR037066">
    <property type="entry name" value="Plug_dom_sf"/>
</dbReference>
<evidence type="ECO:0000256" key="2">
    <source>
        <dbReference type="ARBA" id="ARBA00023136"/>
    </source>
</evidence>
<dbReference type="Gene3D" id="2.40.170.20">
    <property type="entry name" value="TonB-dependent receptor, beta-barrel domain"/>
    <property type="match status" value="1"/>
</dbReference>
<dbReference type="InterPro" id="IPR036942">
    <property type="entry name" value="Beta-barrel_TonB_sf"/>
</dbReference>